<dbReference type="InterPro" id="IPR042089">
    <property type="entry name" value="Peptidase_M13_dom_2"/>
</dbReference>
<dbReference type="InterPro" id="IPR024079">
    <property type="entry name" value="MetalloPept_cat_dom_sf"/>
</dbReference>
<reference evidence="1" key="1">
    <citation type="journal article" date="2013" name="Genetics">
        <title>The draft genome and transcriptome of Panagrellus redivivus are shaped by the harsh demands of a free-living lifestyle.</title>
        <authorList>
            <person name="Srinivasan J."/>
            <person name="Dillman A.R."/>
            <person name="Macchietto M.G."/>
            <person name="Heikkinen L."/>
            <person name="Lakso M."/>
            <person name="Fracchia K.M."/>
            <person name="Antoshechkin I."/>
            <person name="Mortazavi A."/>
            <person name="Wong G."/>
            <person name="Sternberg P.W."/>
        </authorList>
    </citation>
    <scope>NUCLEOTIDE SEQUENCE [LARGE SCALE GENOMIC DNA]</scope>
    <source>
        <strain evidence="1">MT8872</strain>
    </source>
</reference>
<dbReference type="Gene3D" id="3.40.390.10">
    <property type="entry name" value="Collagenase (Catalytic Domain)"/>
    <property type="match status" value="1"/>
</dbReference>
<dbReference type="AlphaFoldDB" id="A0A7E4W250"/>
<evidence type="ECO:0000313" key="1">
    <source>
        <dbReference type="Proteomes" id="UP000492821"/>
    </source>
</evidence>
<keyword evidence="1" id="KW-1185">Reference proteome</keyword>
<accession>A0A7E4W250</accession>
<evidence type="ECO:0000313" key="2">
    <source>
        <dbReference type="WBParaSite" id="Pan_g6066.t1"/>
    </source>
</evidence>
<protein>
    <submittedName>
        <fullName evidence="2">Peptidase_M13_N domain-containing protein</fullName>
    </submittedName>
</protein>
<proteinExistence type="predicted"/>
<organism evidence="1 2">
    <name type="scientific">Panagrellus redivivus</name>
    <name type="common">Microworm</name>
    <dbReference type="NCBI Taxonomy" id="6233"/>
    <lineage>
        <taxon>Eukaryota</taxon>
        <taxon>Metazoa</taxon>
        <taxon>Ecdysozoa</taxon>
        <taxon>Nematoda</taxon>
        <taxon>Chromadorea</taxon>
        <taxon>Rhabditida</taxon>
        <taxon>Tylenchina</taxon>
        <taxon>Panagrolaimomorpha</taxon>
        <taxon>Panagrolaimoidea</taxon>
        <taxon>Panagrolaimidae</taxon>
        <taxon>Panagrellus</taxon>
    </lineage>
</organism>
<dbReference type="WBParaSite" id="Pan_g6066.t1">
    <property type="protein sequence ID" value="Pan_g6066.t1"/>
    <property type="gene ID" value="Pan_g6066"/>
</dbReference>
<dbReference type="PROSITE" id="PS51885">
    <property type="entry name" value="NEPRILYSIN"/>
    <property type="match status" value="1"/>
</dbReference>
<sequence>MNLSADPCNDFYNYACGLANSSVYDLMMEEEELLLRHGFEDLAKPSYNGNSNATLKVVKYYNKCVETTMSDVDYNRYVKQSLDQFIARFNLPLNLFESFPFIRISARIKSEILFYAYEHFLVQPFFKLGSVMEDEKDLLLRNLPLSPTSRQTLIQLADSPACCRFTSGFGFTTQLVTSTNPVRCCYSHQLVNSSILVRTNRSIDLFDEPALTNEECLTDAVTSIVNMILTQLDACNNMYSPLGPTLRTVRMKLLDLRENYLNDKLDLNQYADQAARCVDQIDGALLENPGVYLYTVPGRDAPTLPPRYHNALEVSLYEFPQAHTAICRTDATTGYQSSHLTGQFDVLNVQAFRCPRCLTNAHSVKRCILRSPRCARCYEFNHRKSDVSITPK</sequence>
<dbReference type="Proteomes" id="UP000492821">
    <property type="component" value="Unassembled WGS sequence"/>
</dbReference>
<reference evidence="2" key="2">
    <citation type="submission" date="2020-10" db="UniProtKB">
        <authorList>
            <consortium name="WormBaseParasite"/>
        </authorList>
    </citation>
    <scope>IDENTIFICATION</scope>
</reference>
<dbReference type="InterPro" id="IPR000718">
    <property type="entry name" value="Peptidase_M13"/>
</dbReference>
<dbReference type="GO" id="GO:0004222">
    <property type="term" value="F:metalloendopeptidase activity"/>
    <property type="evidence" value="ECO:0007669"/>
    <property type="project" value="InterPro"/>
</dbReference>
<dbReference type="Gene3D" id="1.10.1380.10">
    <property type="entry name" value="Neutral endopeptidase , domain2"/>
    <property type="match status" value="1"/>
</dbReference>
<dbReference type="SUPFAM" id="SSF55486">
    <property type="entry name" value="Metalloproteases ('zincins'), catalytic domain"/>
    <property type="match status" value="1"/>
</dbReference>
<name>A0A7E4W250_PANRE</name>
<dbReference type="GO" id="GO:0006508">
    <property type="term" value="P:proteolysis"/>
    <property type="evidence" value="ECO:0007669"/>
    <property type="project" value="InterPro"/>
</dbReference>